<dbReference type="PANTHER" id="PTHR37817">
    <property type="entry name" value="N-ACETYLTRANSFERASE EIS"/>
    <property type="match status" value="1"/>
</dbReference>
<dbReference type="Proteomes" id="UP001056855">
    <property type="component" value="Chromosome"/>
</dbReference>
<dbReference type="InterPro" id="IPR051554">
    <property type="entry name" value="Acetyltransferase_Eis"/>
</dbReference>
<dbReference type="KEGG" id="sawl:NGM29_11760"/>
<feature type="domain" description="N-acetyltransferase" evidence="1">
    <location>
        <begin position="5"/>
        <end position="150"/>
    </location>
</feature>
<gene>
    <name evidence="2" type="ORF">NGM29_11760</name>
</gene>
<dbReference type="RefSeq" id="WP_254156400.1">
    <property type="nucleotide sequence ID" value="NZ_CP100355.1"/>
</dbReference>
<sequence>MTDANGPRLVTPEEFSEMMGLLDRYFAYERGGMQASLPFAYDPDHSDHHAIIVEDDRIVSHIGAVPQILSTGVDGETVECWGIGGVATDRRYRGNGYMSELLEFWFDRMADEELPLSDLSGNRQRYAHFGYENVGTEYQYKLTERSFDGDATASEAVVGYEADAHLETLHEIHEAEPYRVVRDLDETRTVLGQRDLETFVYGGNGNGDGGNDNTNGPAYVSLTRTSRSRTIEEFGGSERGLETLLSHVLALLDLNELTARVPPRHPLEPIVSRHSRFWTARPHRKFRINDLQAVLEAFEGQLEERWLESGRSDEGSVELAFAGEQSVRIGYGPDGVSVEPGSDGLEPDVECERTTMSSLLFGMHDRCAHLRVGDPLLETALPLRFFVWASEHV</sequence>
<organism evidence="2 3">
    <name type="scientific">Natronosalvus rutilus</name>
    <dbReference type="NCBI Taxonomy" id="2953753"/>
    <lineage>
        <taxon>Archaea</taxon>
        <taxon>Methanobacteriati</taxon>
        <taxon>Methanobacteriota</taxon>
        <taxon>Stenosarchaea group</taxon>
        <taxon>Halobacteria</taxon>
        <taxon>Halobacteriales</taxon>
        <taxon>Natrialbaceae</taxon>
        <taxon>Natronosalvus</taxon>
    </lineage>
</organism>
<dbReference type="InterPro" id="IPR000182">
    <property type="entry name" value="GNAT_dom"/>
</dbReference>
<name>A0A9E7STE8_9EURY</name>
<accession>A0A9E7STE8</accession>
<dbReference type="SUPFAM" id="SSF55729">
    <property type="entry name" value="Acyl-CoA N-acyltransferases (Nat)"/>
    <property type="match status" value="1"/>
</dbReference>
<keyword evidence="3" id="KW-1185">Reference proteome</keyword>
<dbReference type="Pfam" id="PF13527">
    <property type="entry name" value="Acetyltransf_9"/>
    <property type="match status" value="1"/>
</dbReference>
<dbReference type="GO" id="GO:0034069">
    <property type="term" value="F:aminoglycoside N-acetyltransferase activity"/>
    <property type="evidence" value="ECO:0007669"/>
    <property type="project" value="TreeGrafter"/>
</dbReference>
<dbReference type="InterPro" id="IPR016181">
    <property type="entry name" value="Acyl_CoA_acyltransferase"/>
</dbReference>
<dbReference type="AlphaFoldDB" id="A0A9E7STE8"/>
<evidence type="ECO:0000313" key="3">
    <source>
        <dbReference type="Proteomes" id="UP001056855"/>
    </source>
</evidence>
<evidence type="ECO:0000313" key="2">
    <source>
        <dbReference type="EMBL" id="UTF52465.1"/>
    </source>
</evidence>
<dbReference type="GO" id="GO:0030649">
    <property type="term" value="P:aminoglycoside antibiotic catabolic process"/>
    <property type="evidence" value="ECO:0007669"/>
    <property type="project" value="TreeGrafter"/>
</dbReference>
<proteinExistence type="predicted"/>
<dbReference type="GeneID" id="73290732"/>
<dbReference type="PANTHER" id="PTHR37817:SF1">
    <property type="entry name" value="N-ACETYLTRANSFERASE EIS"/>
    <property type="match status" value="1"/>
</dbReference>
<protein>
    <submittedName>
        <fullName evidence="2">GNAT family N-acetyltransferase</fullName>
    </submittedName>
</protein>
<dbReference type="CDD" id="cd04301">
    <property type="entry name" value="NAT_SF"/>
    <property type="match status" value="1"/>
</dbReference>
<dbReference type="EMBL" id="CP100355">
    <property type="protein sequence ID" value="UTF52465.1"/>
    <property type="molecule type" value="Genomic_DNA"/>
</dbReference>
<evidence type="ECO:0000259" key="1">
    <source>
        <dbReference type="PROSITE" id="PS51186"/>
    </source>
</evidence>
<reference evidence="2" key="1">
    <citation type="submission" date="2022-06" db="EMBL/GenBank/DDBJ databases">
        <title>Diverse halophilic archaea isolated from saline environments.</title>
        <authorList>
            <person name="Cui H.-L."/>
        </authorList>
    </citation>
    <scope>NUCLEOTIDE SEQUENCE</scope>
    <source>
        <strain evidence="2">WLHS1</strain>
    </source>
</reference>
<dbReference type="Gene3D" id="3.40.630.30">
    <property type="match status" value="1"/>
</dbReference>
<dbReference type="PROSITE" id="PS51186">
    <property type="entry name" value="GNAT"/>
    <property type="match status" value="1"/>
</dbReference>